<dbReference type="EMBL" id="JAENGZ010001611">
    <property type="protein sequence ID" value="KAG6947153.1"/>
    <property type="molecule type" value="Genomic_DNA"/>
</dbReference>
<protein>
    <submittedName>
        <fullName evidence="1">Uncharacterized protein</fullName>
    </submittedName>
</protein>
<gene>
    <name evidence="1" type="ORF">JG687_00016296</name>
</gene>
<organism evidence="1 2">
    <name type="scientific">Phytophthora cactorum</name>
    <dbReference type="NCBI Taxonomy" id="29920"/>
    <lineage>
        <taxon>Eukaryota</taxon>
        <taxon>Sar</taxon>
        <taxon>Stramenopiles</taxon>
        <taxon>Oomycota</taxon>
        <taxon>Peronosporomycetes</taxon>
        <taxon>Peronosporales</taxon>
        <taxon>Peronosporaceae</taxon>
        <taxon>Phytophthora</taxon>
    </lineage>
</organism>
<evidence type="ECO:0000313" key="1">
    <source>
        <dbReference type="EMBL" id="KAG6947153.1"/>
    </source>
</evidence>
<dbReference type="AlphaFoldDB" id="A0A8T1TSL2"/>
<evidence type="ECO:0000313" key="2">
    <source>
        <dbReference type="Proteomes" id="UP000688947"/>
    </source>
</evidence>
<accession>A0A8T1TSL2</accession>
<proteinExistence type="predicted"/>
<name>A0A8T1TSL2_9STRA</name>
<sequence>MFSLERFLQNTCYLRNLTTKFSTGSESATSANAKFAPTESEAWVNDKLQSTIAQDAVRPTEHGTLRMLAHHVCQTKLTLSLEPTCATRSGHTTRRNPYLPSNMALLME</sequence>
<comment type="caution">
    <text evidence="1">The sequence shown here is derived from an EMBL/GenBank/DDBJ whole genome shotgun (WGS) entry which is preliminary data.</text>
</comment>
<dbReference type="Proteomes" id="UP000688947">
    <property type="component" value="Unassembled WGS sequence"/>
</dbReference>
<reference evidence="1" key="1">
    <citation type="submission" date="2021-01" db="EMBL/GenBank/DDBJ databases">
        <title>Phytophthora aleatoria, a newly-described species from Pinus radiata is distinct from Phytophthora cactorum isolates based on comparative genomics.</title>
        <authorList>
            <person name="Mcdougal R."/>
            <person name="Panda P."/>
            <person name="Williams N."/>
            <person name="Studholme D.J."/>
        </authorList>
    </citation>
    <scope>NUCLEOTIDE SEQUENCE</scope>
    <source>
        <strain evidence="1">NZFS 3830</strain>
    </source>
</reference>